<protein>
    <submittedName>
        <fullName evidence="3">LacI family transcriptional regulator</fullName>
    </submittedName>
</protein>
<dbReference type="PIRSF" id="PIRSF017082">
    <property type="entry name" value="YflP"/>
    <property type="match status" value="1"/>
</dbReference>
<keyword evidence="2" id="KW-0732">Signal</keyword>
<name>A0A225MAL9_9BURK</name>
<dbReference type="Proteomes" id="UP000214603">
    <property type="component" value="Unassembled WGS sequence"/>
</dbReference>
<dbReference type="PANTHER" id="PTHR42928">
    <property type="entry name" value="TRICARBOXYLATE-BINDING PROTEIN"/>
    <property type="match status" value="1"/>
</dbReference>
<accession>A0A225MAL9</accession>
<keyword evidence="4" id="KW-1185">Reference proteome</keyword>
<dbReference type="EMBL" id="NJIH01000008">
    <property type="protein sequence ID" value="OWT58236.1"/>
    <property type="molecule type" value="Genomic_DNA"/>
</dbReference>
<evidence type="ECO:0000256" key="2">
    <source>
        <dbReference type="SAM" id="SignalP"/>
    </source>
</evidence>
<evidence type="ECO:0000313" key="3">
    <source>
        <dbReference type="EMBL" id="OWT58236.1"/>
    </source>
</evidence>
<dbReference type="Gene3D" id="3.40.190.10">
    <property type="entry name" value="Periplasmic binding protein-like II"/>
    <property type="match status" value="1"/>
</dbReference>
<organism evidence="3 4">
    <name type="scientific">Candidimonas nitroreducens</name>
    <dbReference type="NCBI Taxonomy" id="683354"/>
    <lineage>
        <taxon>Bacteria</taxon>
        <taxon>Pseudomonadati</taxon>
        <taxon>Pseudomonadota</taxon>
        <taxon>Betaproteobacteria</taxon>
        <taxon>Burkholderiales</taxon>
        <taxon>Alcaligenaceae</taxon>
        <taxon>Candidimonas</taxon>
    </lineage>
</organism>
<dbReference type="PANTHER" id="PTHR42928:SF5">
    <property type="entry name" value="BLR1237 PROTEIN"/>
    <property type="match status" value="1"/>
</dbReference>
<sequence>MPLPKANPTGIDVMANLLKAISSLSLSVVFCGAALAADYPTHPVTIVVSTSPGGGADTTMRLLAPRLAQHLGQSVIVENKPGASGMIAGGYVARSAPDGYTLLMDITTFAVNPALHKKMQYRPLKDLTPITEIVRSANVLVVNPKVPVKTLGEFIKYAKQQDGRLSYASSGIGSSQHLAMEMFKHEVHIQLTHVPYKGGGPAMSDLLAGHVQSYFAFIPTAADHIKQGRLRPLATTGEQRSALLPDVPTIAESGFPGFQSYDWNGLFAPAGTPPAVVERISHAVKAVLEEPQIQARLKDLGLELVGSTPADFRSFLVEQIKQSKDTVKKSNITLE</sequence>
<proteinExistence type="inferred from homology"/>
<dbReference type="SUPFAM" id="SSF53850">
    <property type="entry name" value="Periplasmic binding protein-like II"/>
    <property type="match status" value="1"/>
</dbReference>
<gene>
    <name evidence="3" type="ORF">CEY11_14670</name>
</gene>
<evidence type="ECO:0000256" key="1">
    <source>
        <dbReference type="ARBA" id="ARBA00006987"/>
    </source>
</evidence>
<feature type="signal peptide" evidence="2">
    <location>
        <begin position="1"/>
        <end position="36"/>
    </location>
</feature>
<comment type="caution">
    <text evidence="3">The sequence shown here is derived from an EMBL/GenBank/DDBJ whole genome shotgun (WGS) entry which is preliminary data.</text>
</comment>
<dbReference type="Gene3D" id="3.40.190.150">
    <property type="entry name" value="Bordetella uptake gene, domain 1"/>
    <property type="match status" value="1"/>
</dbReference>
<comment type="similarity">
    <text evidence="1">Belongs to the UPF0065 (bug) family.</text>
</comment>
<feature type="chain" id="PRO_5013302273" evidence="2">
    <location>
        <begin position="37"/>
        <end position="335"/>
    </location>
</feature>
<dbReference type="Pfam" id="PF03401">
    <property type="entry name" value="TctC"/>
    <property type="match status" value="1"/>
</dbReference>
<reference evidence="4" key="1">
    <citation type="submission" date="2017-06" db="EMBL/GenBank/DDBJ databases">
        <title>Herbaspirillum phytohormonus sp. nov., isolated from the root nodule of Robinia pseudoacacia in lead-zinc mine.</title>
        <authorList>
            <person name="Fan M."/>
            <person name="Lin Y."/>
        </authorList>
    </citation>
    <scope>NUCLEOTIDE SEQUENCE [LARGE SCALE GENOMIC DNA]</scope>
    <source>
        <strain evidence="4">SC-089</strain>
    </source>
</reference>
<dbReference type="AlphaFoldDB" id="A0A225MAL9"/>
<dbReference type="InterPro" id="IPR005064">
    <property type="entry name" value="BUG"/>
</dbReference>
<dbReference type="InterPro" id="IPR042100">
    <property type="entry name" value="Bug_dom1"/>
</dbReference>
<dbReference type="CDD" id="cd13578">
    <property type="entry name" value="PBP2_Bug27"/>
    <property type="match status" value="1"/>
</dbReference>
<evidence type="ECO:0000313" key="4">
    <source>
        <dbReference type="Proteomes" id="UP000214603"/>
    </source>
</evidence>